<keyword evidence="2" id="KW-1185">Reference proteome</keyword>
<protein>
    <submittedName>
        <fullName evidence="1">Adenylate cyclase</fullName>
    </submittedName>
</protein>
<organism evidence="1 2">
    <name type="scientific">Dehalobacterium formicoaceticum</name>
    <dbReference type="NCBI Taxonomy" id="51515"/>
    <lineage>
        <taxon>Bacteria</taxon>
        <taxon>Bacillati</taxon>
        <taxon>Bacillota</taxon>
        <taxon>Clostridia</taxon>
        <taxon>Eubacteriales</taxon>
        <taxon>Peptococcaceae</taxon>
        <taxon>Dehalobacterium</taxon>
    </lineage>
</organism>
<gene>
    <name evidence="1" type="ORF">NVS47_10855</name>
</gene>
<sequence length="82" mass="9428">MSFTIQSKTDVFKFALPLVDYLNQHGYEEEAKDLGNLVDSCFPEDEQALEAHRKAFRLIREKVVDLPPAYRKALEDALEIIS</sequence>
<name>A0ABT1Y552_9FIRM</name>
<comment type="caution">
    <text evidence="1">The sequence shown here is derived from an EMBL/GenBank/DDBJ whole genome shotgun (WGS) entry which is preliminary data.</text>
</comment>
<dbReference type="Proteomes" id="UP001524944">
    <property type="component" value="Unassembled WGS sequence"/>
</dbReference>
<evidence type="ECO:0000313" key="2">
    <source>
        <dbReference type="Proteomes" id="UP001524944"/>
    </source>
</evidence>
<reference evidence="1 2" key="1">
    <citation type="submission" date="2022-08" db="EMBL/GenBank/DDBJ databases">
        <title>Proteogenomics of the novel Dehalobacterium formicoaceticum strain EZ94 highlights a key role of methyltransferases during anaerobic dichloromethane degradation.</title>
        <authorList>
            <person name="Wasmund K."/>
        </authorList>
    </citation>
    <scope>NUCLEOTIDE SEQUENCE [LARGE SCALE GENOMIC DNA]</scope>
    <source>
        <strain evidence="1 2">EZ94</strain>
    </source>
</reference>
<evidence type="ECO:0000313" key="1">
    <source>
        <dbReference type="EMBL" id="MCR6546004.1"/>
    </source>
</evidence>
<dbReference type="RefSeq" id="WP_257913423.1">
    <property type="nucleotide sequence ID" value="NZ_JANPWE010000005.1"/>
</dbReference>
<accession>A0ABT1Y552</accession>
<proteinExistence type="predicted"/>
<dbReference type="EMBL" id="JANPWE010000005">
    <property type="protein sequence ID" value="MCR6546004.1"/>
    <property type="molecule type" value="Genomic_DNA"/>
</dbReference>